<keyword evidence="1" id="KW-1133">Transmembrane helix</keyword>
<dbReference type="EMBL" id="JAINUY010000002">
    <property type="protein sequence ID" value="MBZ4034522.1"/>
    <property type="molecule type" value="Genomic_DNA"/>
</dbReference>
<organism evidence="3 4">
    <name type="scientific">Flavobacterium potami</name>
    <dbReference type="NCBI Taxonomy" id="2872310"/>
    <lineage>
        <taxon>Bacteria</taxon>
        <taxon>Pseudomonadati</taxon>
        <taxon>Bacteroidota</taxon>
        <taxon>Flavobacteriia</taxon>
        <taxon>Flavobacteriales</taxon>
        <taxon>Flavobacteriaceae</taxon>
        <taxon>Flavobacterium</taxon>
    </lineage>
</organism>
<dbReference type="AlphaFoldDB" id="A0A9X1KQ03"/>
<feature type="transmembrane region" description="Helical" evidence="1">
    <location>
        <begin position="12"/>
        <end position="29"/>
    </location>
</feature>
<evidence type="ECO:0000313" key="3">
    <source>
        <dbReference type="EMBL" id="MBZ4034522.1"/>
    </source>
</evidence>
<gene>
    <name evidence="3" type="ORF">K6T82_07075</name>
</gene>
<name>A0A9X1KQ03_9FLAO</name>
<keyword evidence="4" id="KW-1185">Reference proteome</keyword>
<accession>A0A9X1KQ03</accession>
<dbReference type="InterPro" id="IPR046502">
    <property type="entry name" value="DUF6680"/>
</dbReference>
<keyword evidence="1" id="KW-0472">Membrane</keyword>
<evidence type="ECO:0000259" key="2">
    <source>
        <dbReference type="Pfam" id="PF20385"/>
    </source>
</evidence>
<evidence type="ECO:0000313" key="4">
    <source>
        <dbReference type="Proteomes" id="UP001139366"/>
    </source>
</evidence>
<keyword evidence="1" id="KW-0812">Transmembrane</keyword>
<sequence>MIGEFLKNYGELISITLIPFIIWILGAYFQDRKSKKDAKMSLFLKLMATRKANPISKEWVDSLNQIDVVFQDSPKVRLAWRQFFDALHPRSAHFDSQNSFHLDLLSEMANNLGYKDLKQTEIDRYYNPQLFGNLQKSQDLIARETLRVLSNSKAYGVAFSPEEFDAHTQQLYSSND</sequence>
<dbReference type="Pfam" id="PF20385">
    <property type="entry name" value="DUF6680"/>
    <property type="match status" value="1"/>
</dbReference>
<protein>
    <recommendedName>
        <fullName evidence="2">DUF6680 domain-containing protein</fullName>
    </recommendedName>
</protein>
<proteinExistence type="predicted"/>
<dbReference type="Proteomes" id="UP001139366">
    <property type="component" value="Unassembled WGS sequence"/>
</dbReference>
<feature type="domain" description="DUF6680" evidence="2">
    <location>
        <begin position="9"/>
        <end position="162"/>
    </location>
</feature>
<dbReference type="RefSeq" id="WP_223705240.1">
    <property type="nucleotide sequence ID" value="NZ_JAINUY010000002.1"/>
</dbReference>
<evidence type="ECO:0000256" key="1">
    <source>
        <dbReference type="SAM" id="Phobius"/>
    </source>
</evidence>
<reference evidence="3 4" key="1">
    <citation type="journal article" date="2023" name="Antonie Van Leeuwenhoek">
        <title>Flavobacterium potami sp. nov., a multi-metal resistance genes harbouring bacterium isolated from shallow river silt.</title>
        <authorList>
            <person name="Li S."/>
            <person name="Mao S."/>
            <person name="Mu W."/>
            <person name="Guo B."/>
            <person name="Li C."/>
            <person name="Zhu Q."/>
            <person name="Hou X."/>
            <person name="Zhao Y."/>
            <person name="Wei S."/>
            <person name="Liu H."/>
            <person name="Liu A."/>
        </authorList>
    </citation>
    <scope>NUCLEOTIDE SEQUENCE [LARGE SCALE GENOMIC DNA]</scope>
    <source>
        <strain evidence="3 4">17A</strain>
    </source>
</reference>
<comment type="caution">
    <text evidence="3">The sequence shown here is derived from an EMBL/GenBank/DDBJ whole genome shotgun (WGS) entry which is preliminary data.</text>
</comment>